<comment type="similarity">
    <text evidence="4">Belongs to the cytochrome b5 family.</text>
</comment>
<dbReference type="Pfam" id="PF00173">
    <property type="entry name" value="Cyt-b5"/>
    <property type="match status" value="1"/>
</dbReference>
<keyword evidence="1" id="KW-0349">Heme</keyword>
<name>A0ABS9Z6R1_9HYPH</name>
<comment type="caution">
    <text evidence="6">The sequence shown here is derived from an EMBL/GenBank/DDBJ whole genome shotgun (WGS) entry which is preliminary data.</text>
</comment>
<dbReference type="InterPro" id="IPR036400">
    <property type="entry name" value="Cyt_B5-like_heme/steroid_sf"/>
</dbReference>
<dbReference type="EMBL" id="JAIVFP010000001">
    <property type="protein sequence ID" value="MCI4683070.1"/>
    <property type="molecule type" value="Genomic_DNA"/>
</dbReference>
<keyword evidence="3" id="KW-0408">Iron</keyword>
<dbReference type="PANTHER" id="PTHR19359">
    <property type="entry name" value="CYTOCHROME B5"/>
    <property type="match status" value="1"/>
</dbReference>
<dbReference type="Gene3D" id="3.10.120.10">
    <property type="entry name" value="Cytochrome b5-like heme/steroid binding domain"/>
    <property type="match status" value="1"/>
</dbReference>
<dbReference type="InterPro" id="IPR050668">
    <property type="entry name" value="Cytochrome_b5"/>
</dbReference>
<protein>
    <submittedName>
        <fullName evidence="6">Cytochrome b5 domain-containing protein</fullName>
    </submittedName>
</protein>
<evidence type="ECO:0000256" key="4">
    <source>
        <dbReference type="ARBA" id="ARBA00038168"/>
    </source>
</evidence>
<sequence>MRKIYMVSTATFWILVGGLWLAGIFAPKTLAETDASARKSFSLTEVATHASPGNCWMAIHGKVYDVTPYLPDHPSRPEVIEGWCGKEASKAYDTKTKGRRHSEAADRLLERYFIGDLKPTAP</sequence>
<dbReference type="PROSITE" id="PS50255">
    <property type="entry name" value="CYTOCHROME_B5_2"/>
    <property type="match status" value="1"/>
</dbReference>
<dbReference type="InterPro" id="IPR001199">
    <property type="entry name" value="Cyt_B5-like_heme/steroid-bd"/>
</dbReference>
<gene>
    <name evidence="6" type="ORF">K2U94_09875</name>
</gene>
<reference evidence="6" key="1">
    <citation type="journal article" date="2022" name="ISME J.">
        <title>Identification of active gaseous-alkane degraders at natural gas seeps.</title>
        <authorList>
            <person name="Farhan Ul Haque M."/>
            <person name="Hernandez M."/>
            <person name="Crombie A.T."/>
            <person name="Murrell J.C."/>
        </authorList>
    </citation>
    <scope>NUCLEOTIDE SEQUENCE</scope>
    <source>
        <strain evidence="6">PC2</strain>
    </source>
</reference>
<feature type="domain" description="Cytochrome b5 heme-binding" evidence="5">
    <location>
        <begin position="38"/>
        <end position="118"/>
    </location>
</feature>
<proteinExistence type="inferred from homology"/>
<evidence type="ECO:0000313" key="7">
    <source>
        <dbReference type="Proteomes" id="UP001139104"/>
    </source>
</evidence>
<dbReference type="SMART" id="SM01117">
    <property type="entry name" value="Cyt-b5"/>
    <property type="match status" value="1"/>
</dbReference>
<keyword evidence="2" id="KW-0479">Metal-binding</keyword>
<dbReference type="SUPFAM" id="SSF55856">
    <property type="entry name" value="Cytochrome b5-like heme/steroid binding domain"/>
    <property type="match status" value="1"/>
</dbReference>
<dbReference type="PANTHER" id="PTHR19359:SF14">
    <property type="entry name" value="CYTOCHROME B5 A"/>
    <property type="match status" value="1"/>
</dbReference>
<keyword evidence="7" id="KW-1185">Reference proteome</keyword>
<evidence type="ECO:0000256" key="2">
    <source>
        <dbReference type="ARBA" id="ARBA00022723"/>
    </source>
</evidence>
<evidence type="ECO:0000256" key="3">
    <source>
        <dbReference type="ARBA" id="ARBA00023004"/>
    </source>
</evidence>
<accession>A0ABS9Z6R1</accession>
<evidence type="ECO:0000313" key="6">
    <source>
        <dbReference type="EMBL" id="MCI4683070.1"/>
    </source>
</evidence>
<evidence type="ECO:0000259" key="5">
    <source>
        <dbReference type="PROSITE" id="PS50255"/>
    </source>
</evidence>
<dbReference type="RefSeq" id="WP_243067041.1">
    <property type="nucleotide sequence ID" value="NZ_JAIVFK010000012.1"/>
</dbReference>
<dbReference type="Proteomes" id="UP001139104">
    <property type="component" value="Unassembled WGS sequence"/>
</dbReference>
<organism evidence="6 7">
    <name type="scientific">Candidatus Rhodoblastus alkanivorans</name>
    <dbReference type="NCBI Taxonomy" id="2954117"/>
    <lineage>
        <taxon>Bacteria</taxon>
        <taxon>Pseudomonadati</taxon>
        <taxon>Pseudomonadota</taxon>
        <taxon>Alphaproteobacteria</taxon>
        <taxon>Hyphomicrobiales</taxon>
        <taxon>Rhodoblastaceae</taxon>
        <taxon>Rhodoblastus</taxon>
    </lineage>
</organism>
<evidence type="ECO:0000256" key="1">
    <source>
        <dbReference type="ARBA" id="ARBA00022617"/>
    </source>
</evidence>